<dbReference type="EMBL" id="CP117451">
    <property type="protein sequence ID" value="WLH01681.1"/>
    <property type="molecule type" value="Genomic_DNA"/>
</dbReference>
<evidence type="ECO:0000256" key="2">
    <source>
        <dbReference type="SAM" id="Phobius"/>
    </source>
</evidence>
<feature type="transmembrane region" description="Helical" evidence="2">
    <location>
        <begin position="176"/>
        <end position="197"/>
    </location>
</feature>
<dbReference type="InterPro" id="IPR022385">
    <property type="entry name" value="Rhs_assc_core"/>
</dbReference>
<evidence type="ECO:0000313" key="3">
    <source>
        <dbReference type="EMBL" id="WLH01681.1"/>
    </source>
</evidence>
<feature type="transmembrane region" description="Helical" evidence="2">
    <location>
        <begin position="249"/>
        <end position="270"/>
    </location>
</feature>
<protein>
    <submittedName>
        <fullName evidence="3">RHS repeat-associated core domain-containing protein</fullName>
    </submittedName>
</protein>
<gene>
    <name evidence="3" type="ORF">PSH92_02075</name>
</gene>
<keyword evidence="4" id="KW-1185">Reference proteome</keyword>
<dbReference type="Gene3D" id="2.180.10.10">
    <property type="entry name" value="RHS repeat-associated core"/>
    <property type="match status" value="1"/>
</dbReference>
<feature type="transmembrane region" description="Helical" evidence="2">
    <location>
        <begin position="218"/>
        <end position="237"/>
    </location>
</feature>
<dbReference type="NCBIfam" id="TIGR03696">
    <property type="entry name" value="Rhs_assc_core"/>
    <property type="match status" value="1"/>
</dbReference>
<reference evidence="3 4" key="1">
    <citation type="submission" date="2023-02" db="EMBL/GenBank/DDBJ databases">
        <title>Evolution of Hrp T3SS in non-pathogenic Pseudomonas fluorescens.</title>
        <authorList>
            <person name="Liao K."/>
            <person name="Wei H."/>
            <person name="Gu Y."/>
        </authorList>
    </citation>
    <scope>NUCLEOTIDE SEQUENCE [LARGE SCALE GENOMIC DNA]</scope>
    <source>
        <strain evidence="3 4">FP2034</strain>
    </source>
</reference>
<accession>A0ABY9FDM9</accession>
<sequence>MSNTSDRLLIQYRYDALDLLVSYVPTNQPRCDRFYLLDRLATEIQGSIQYQVFQTMDVLLAENYRGNNPRTSRLLTDKHRSVLQSSDGTSIYTPYGHRTAQGGLSSLLAFNGERNDTITGYYLLGNGHRAFNPVLMRFNSPDSLSPFGDGGLNCYAYCQGDPINRTDPTGRIPHGLLWFANGLMEFGGSYVLPFLAPKALARRLPFVAGAKFGRTTKVVAASSAFAGTVSYIVLNRMEAHHPESPVNDPLLIALVALAAIGMVSGFGALLHKRAQLPRILLHKRAQLPRALNPLNPRRPGHYLIAKRPSHSSIPTAPRESLVSSPVSSTTPRNSGFNERRRIFDQGEFRFTLKALDIRRNSR</sequence>
<evidence type="ECO:0000256" key="1">
    <source>
        <dbReference type="SAM" id="MobiDB-lite"/>
    </source>
</evidence>
<dbReference type="Proteomes" id="UP001224838">
    <property type="component" value="Chromosome"/>
</dbReference>
<proteinExistence type="predicted"/>
<dbReference type="SUPFAM" id="SSF56399">
    <property type="entry name" value="ADP-ribosylation"/>
    <property type="match status" value="1"/>
</dbReference>
<feature type="region of interest" description="Disordered" evidence="1">
    <location>
        <begin position="307"/>
        <end position="338"/>
    </location>
</feature>
<name>A0ABY9FDM9_9PSED</name>
<dbReference type="RefSeq" id="WP_305469335.1">
    <property type="nucleotide sequence ID" value="NZ_CP117451.1"/>
</dbReference>
<keyword evidence="2" id="KW-0812">Transmembrane</keyword>
<feature type="compositionally biased region" description="Low complexity" evidence="1">
    <location>
        <begin position="322"/>
        <end position="331"/>
    </location>
</feature>
<keyword evidence="2" id="KW-1133">Transmembrane helix</keyword>
<keyword evidence="2" id="KW-0472">Membrane</keyword>
<evidence type="ECO:0000313" key="4">
    <source>
        <dbReference type="Proteomes" id="UP001224838"/>
    </source>
</evidence>
<organism evidence="3 4">
    <name type="scientific">Pseudomonas beijingensis</name>
    <dbReference type="NCBI Taxonomy" id="2954101"/>
    <lineage>
        <taxon>Bacteria</taxon>
        <taxon>Pseudomonadati</taxon>
        <taxon>Pseudomonadota</taxon>
        <taxon>Gammaproteobacteria</taxon>
        <taxon>Pseudomonadales</taxon>
        <taxon>Pseudomonadaceae</taxon>
        <taxon>Pseudomonas</taxon>
    </lineage>
</organism>